<dbReference type="AlphaFoldDB" id="A0A6P8G412"/>
<name>A0A6P8G412_CLUHA</name>
<dbReference type="RefSeq" id="XP_031434543.1">
    <property type="nucleotide sequence ID" value="XM_031578683.2"/>
</dbReference>
<organism evidence="2 3">
    <name type="scientific">Clupea harengus</name>
    <name type="common">Atlantic herring</name>
    <dbReference type="NCBI Taxonomy" id="7950"/>
    <lineage>
        <taxon>Eukaryota</taxon>
        <taxon>Metazoa</taxon>
        <taxon>Chordata</taxon>
        <taxon>Craniata</taxon>
        <taxon>Vertebrata</taxon>
        <taxon>Euteleostomi</taxon>
        <taxon>Actinopterygii</taxon>
        <taxon>Neopterygii</taxon>
        <taxon>Teleostei</taxon>
        <taxon>Clupei</taxon>
        <taxon>Clupeiformes</taxon>
        <taxon>Clupeoidei</taxon>
        <taxon>Clupeidae</taxon>
        <taxon>Clupea</taxon>
    </lineage>
</organism>
<reference evidence="3" key="1">
    <citation type="submission" date="2025-08" db="UniProtKB">
        <authorList>
            <consortium name="RefSeq"/>
        </authorList>
    </citation>
    <scope>IDENTIFICATION</scope>
</reference>
<feature type="coiled-coil region" evidence="1">
    <location>
        <begin position="56"/>
        <end position="83"/>
    </location>
</feature>
<evidence type="ECO:0000313" key="3">
    <source>
        <dbReference type="RefSeq" id="XP_031434543.1"/>
    </source>
</evidence>
<keyword evidence="1" id="KW-0175">Coiled coil</keyword>
<dbReference type="KEGG" id="char:116223144"/>
<gene>
    <name evidence="3" type="primary">LOC116223144</name>
</gene>
<keyword evidence="2" id="KW-1185">Reference proteome</keyword>
<evidence type="ECO:0000256" key="1">
    <source>
        <dbReference type="SAM" id="Coils"/>
    </source>
</evidence>
<dbReference type="Proteomes" id="UP000515152">
    <property type="component" value="Chromosome 2"/>
</dbReference>
<dbReference type="GeneID" id="116223144"/>
<dbReference type="OrthoDB" id="9209058at2759"/>
<sequence>MNYQHCVYLGELSEICTEISLRMDEQAEQHQHQVVSDSQNQLVHKVVECKLCLSSQQRMDEQAKQHQHVVSDLQNQLETLKIEKCVANSRSVHSESLNDPCRGSELVTMYRELKTQIWGETKEKMTKLRFEQKQKDRTKELIKEIFEKGKKDVLLKRQEKDRMLKQISGIPNTVQENISPYIQSSMDNLKMFFFLHFQDIKNTSDFKTFVKEEYQCPHEVLHELYVHCYFVSRLMELHDPPIELCWDSPGVDVFPDLLGMNVSH</sequence>
<accession>A0A6P8G412</accession>
<proteinExistence type="predicted"/>
<protein>
    <submittedName>
        <fullName evidence="3">Uncharacterized protein LOC116223144 isoform X1</fullName>
    </submittedName>
</protein>
<evidence type="ECO:0000313" key="2">
    <source>
        <dbReference type="Proteomes" id="UP000515152"/>
    </source>
</evidence>